<evidence type="ECO:0000313" key="1">
    <source>
        <dbReference type="EMBL" id="KGQ34663.1"/>
    </source>
</evidence>
<proteinExistence type="predicted"/>
<evidence type="ECO:0000313" key="2">
    <source>
        <dbReference type="Proteomes" id="UP000030418"/>
    </source>
</evidence>
<name>A0A0A2XR65_9PAST</name>
<dbReference type="AlphaFoldDB" id="A0A0A2XR65"/>
<keyword evidence="2" id="KW-1185">Reference proteome</keyword>
<gene>
    <name evidence="1" type="ORF">P375_00530</name>
</gene>
<dbReference type="EMBL" id="JPXY01000003">
    <property type="protein sequence ID" value="KGQ34663.1"/>
    <property type="molecule type" value="Genomic_DNA"/>
</dbReference>
<protein>
    <submittedName>
        <fullName evidence="1">Uncharacterized protein</fullName>
    </submittedName>
</protein>
<comment type="caution">
    <text evidence="1">The sequence shown here is derived from an EMBL/GenBank/DDBJ whole genome shotgun (WGS) entry which is preliminary data.</text>
</comment>
<sequence length="218" mass="24810">MSLIHLIVIDPATGRRETSFVVPIHGKTYDELEAKARVDYPEYLYLRDDGGALQAQLTNQDAYWLGGKVEVRPSSLHDWNGTKWVLNQQRQAELANATRQQLINDIDNTAAQYLDKWTRFTSEYEARESAALAYQSADYQGETSVYITGFAQAAGLDLRTATELILKQAVQLRATLEQMSVLRMRKYELKQPNLTLDEMQKIHDDIIAQMQALAEAQQ</sequence>
<dbReference type="RefSeq" id="WP_039133079.1">
    <property type="nucleotide sequence ID" value="NZ_JPXY01000003.1"/>
</dbReference>
<accession>A0A0A2XR65</accession>
<reference evidence="1 2" key="1">
    <citation type="submission" date="2014-08" db="EMBL/GenBank/DDBJ databases">
        <title>Chaperone-usher fimbriae in a diverse selection of Gallibacterium genomes.</title>
        <authorList>
            <person name="Kudirkiene E."/>
            <person name="Bager R.J."/>
            <person name="Johnson T.J."/>
            <person name="Bojesen A.M."/>
        </authorList>
    </citation>
    <scope>NUCLEOTIDE SEQUENCE [LARGE SCALE GENOMIC DNA]</scope>
    <source>
        <strain evidence="1 2">CCM5976</strain>
    </source>
</reference>
<dbReference type="Proteomes" id="UP000030418">
    <property type="component" value="Unassembled WGS sequence"/>
</dbReference>
<organism evidence="1 2">
    <name type="scientific">Gallibacterium genomosp. 2</name>
    <dbReference type="NCBI Taxonomy" id="155517"/>
    <lineage>
        <taxon>Bacteria</taxon>
        <taxon>Pseudomonadati</taxon>
        <taxon>Pseudomonadota</taxon>
        <taxon>Gammaproteobacteria</taxon>
        <taxon>Pasteurellales</taxon>
        <taxon>Pasteurellaceae</taxon>
        <taxon>Gallibacterium</taxon>
    </lineage>
</organism>